<dbReference type="Proteomes" id="UP000790787">
    <property type="component" value="Chromosome 4"/>
</dbReference>
<evidence type="ECO:0000313" key="1">
    <source>
        <dbReference type="Proteomes" id="UP000790787"/>
    </source>
</evidence>
<dbReference type="RefSeq" id="XP_075106822.1">
    <property type="nucleotide sequence ID" value="XM_075250721.1"/>
</dbReference>
<name>A0AC58UBF3_TOBAC</name>
<evidence type="ECO:0000313" key="2">
    <source>
        <dbReference type="RefSeq" id="XP_075106822.1"/>
    </source>
</evidence>
<gene>
    <name evidence="2" type="primary">LOC142179836</name>
</gene>
<proteinExistence type="predicted"/>
<reference evidence="1" key="1">
    <citation type="journal article" date="2014" name="Nat. Commun.">
        <title>The tobacco genome sequence and its comparison with those of tomato and potato.</title>
        <authorList>
            <person name="Sierro N."/>
            <person name="Battey J.N."/>
            <person name="Ouadi S."/>
            <person name="Bakaher N."/>
            <person name="Bovet L."/>
            <person name="Willig A."/>
            <person name="Goepfert S."/>
            <person name="Peitsch M.C."/>
            <person name="Ivanov N.V."/>
        </authorList>
    </citation>
    <scope>NUCLEOTIDE SEQUENCE [LARGE SCALE GENOMIC DNA]</scope>
</reference>
<organism evidence="1 2">
    <name type="scientific">Nicotiana tabacum</name>
    <name type="common">Common tobacco</name>
    <dbReference type="NCBI Taxonomy" id="4097"/>
    <lineage>
        <taxon>Eukaryota</taxon>
        <taxon>Viridiplantae</taxon>
        <taxon>Streptophyta</taxon>
        <taxon>Embryophyta</taxon>
        <taxon>Tracheophyta</taxon>
        <taxon>Spermatophyta</taxon>
        <taxon>Magnoliopsida</taxon>
        <taxon>eudicotyledons</taxon>
        <taxon>Gunneridae</taxon>
        <taxon>Pentapetalae</taxon>
        <taxon>asterids</taxon>
        <taxon>lamiids</taxon>
        <taxon>Solanales</taxon>
        <taxon>Solanaceae</taxon>
        <taxon>Nicotianoideae</taxon>
        <taxon>Nicotianeae</taxon>
        <taxon>Nicotiana</taxon>
    </lineage>
</organism>
<accession>A0AC58UBF3</accession>
<protein>
    <submittedName>
        <fullName evidence="2">Uncharacterized protein LOC142179836</fullName>
    </submittedName>
</protein>
<keyword evidence="1" id="KW-1185">Reference proteome</keyword>
<sequence length="877" mass="99262">MAEDSELWDVICDGPFVPMKTIGEPEVSVPKTRKEYNDANSKAIEKNFRAKKILGCGIGPGEYNRISACQSAKEIWKALQIAHEGTTQVKQSKINMLTTEYELFRTHINDKNALTVELGEIEHQRDDLVVVVVDSKETIECIKNDKKALTEKIASIEHERDGLLVVVMDLKETIEELKREGRHEITQKGAVKGRSQKWYMDSGFSKHMTGSTNDFLSLKALIGKSLVHSIENVYYVNGLKYSLLSVSQICNKGNKVKFVSKICTVTNLVTGEVVLVAKRYKNIYVADFESLQNGDLTCLSAVDDNADLWHRRLGHATFTFLNKTPYELLNGRKPKLTHLRTFGCKCFVLNNDLHDKMDQYGEQSNVPGEIIDMENGKADVCHVKESNDDGSAIPPTDVEEPSPSITITEAENIVVDVVQGAPDAELRSGSHANQGSHSEVPGSSRNEIQVSNWKHKSSHTLQNMITHVDSGIQTRSKSRNLLTFSAFLSQVEHKNIKEVLKYADWITAMQDELHQFERNNVWHLVPRPADRTIIGTRWVFRNKLDEFGNTTRNKVRLVVQGAFLNGFLKEEVFVKQPPSFKCHEHPEHVFKLDKALYGLKQAPRAWYERLSKFLLKNSFTRVKIDNALFLKKRRMNLLIVQVHVDDIIFGATNDSLCEELATLMGSEFEICKMGELNFFLGLQVKQTFKGTIISQHKYIKELMNRFEMESSKIINTPISTATRLDMDEPGSPMNETMYRGIIGSLLYLTASRPNIIFSVGLCARFQSNPKESHLKAAKRILRYLKEMQDLVLYYPSGDNFDFIGYVDADYAGYLVDRKSTSGLAHFLGSCLISWGTRKRNSVALSTAEAEYVATASCCAQLLWIKQQLEDFGQKIKL</sequence>
<reference evidence="2" key="2">
    <citation type="submission" date="2025-08" db="UniProtKB">
        <authorList>
            <consortium name="RefSeq"/>
        </authorList>
    </citation>
    <scope>IDENTIFICATION</scope>
    <source>
        <tissue evidence="2">Leaf</tissue>
    </source>
</reference>